<dbReference type="Proteomes" id="UP000619244">
    <property type="component" value="Unassembled WGS sequence"/>
</dbReference>
<comment type="caution">
    <text evidence="8">The sequence shown here is derived from an EMBL/GenBank/DDBJ whole genome shotgun (WGS) entry which is preliminary data.</text>
</comment>
<evidence type="ECO:0000256" key="2">
    <source>
        <dbReference type="ARBA" id="ARBA00022598"/>
    </source>
</evidence>
<feature type="domain" description="AMP-dependent synthetase/ligase" evidence="7">
    <location>
        <begin position="23"/>
        <end position="425"/>
    </location>
</feature>
<reference evidence="8" key="1">
    <citation type="journal article" date="2014" name="Int. J. Syst. Evol. Microbiol.">
        <title>Complete genome sequence of Corynebacterium casei LMG S-19264T (=DSM 44701T), isolated from a smear-ripened cheese.</title>
        <authorList>
            <consortium name="US DOE Joint Genome Institute (JGI-PGF)"/>
            <person name="Walter F."/>
            <person name="Albersmeier A."/>
            <person name="Kalinowski J."/>
            <person name="Ruckert C."/>
        </authorList>
    </citation>
    <scope>NUCLEOTIDE SEQUENCE</scope>
    <source>
        <strain evidence="8">JCM 4790</strain>
    </source>
</reference>
<dbReference type="GO" id="GO:0004467">
    <property type="term" value="F:long-chain fatty acid-CoA ligase activity"/>
    <property type="evidence" value="ECO:0007669"/>
    <property type="project" value="UniProtKB-EC"/>
</dbReference>
<dbReference type="Gene3D" id="3.40.50.12780">
    <property type="entry name" value="N-terminal domain of ligase-like"/>
    <property type="match status" value="1"/>
</dbReference>
<evidence type="ECO:0000256" key="4">
    <source>
        <dbReference type="ARBA" id="ARBA00023098"/>
    </source>
</evidence>
<dbReference type="RefSeq" id="WP_190188353.1">
    <property type="nucleotide sequence ID" value="NZ_BMVU01000001.1"/>
</dbReference>
<evidence type="ECO:0000313" key="9">
    <source>
        <dbReference type="Proteomes" id="UP000619244"/>
    </source>
</evidence>
<dbReference type="InterPro" id="IPR000873">
    <property type="entry name" value="AMP-dep_synth/lig_dom"/>
</dbReference>
<keyword evidence="3" id="KW-0276">Fatty acid metabolism</keyword>
<dbReference type="SUPFAM" id="SSF56801">
    <property type="entry name" value="Acetyl-CoA synthetase-like"/>
    <property type="match status" value="1"/>
</dbReference>
<dbReference type="InterPro" id="IPR042099">
    <property type="entry name" value="ANL_N_sf"/>
</dbReference>
<gene>
    <name evidence="8" type="ORF">GCM10010358_04240</name>
</gene>
<dbReference type="InterPro" id="IPR020845">
    <property type="entry name" value="AMP-binding_CS"/>
</dbReference>
<comment type="catalytic activity">
    <reaction evidence="5">
        <text>a long-chain fatty acid + ATP + CoA = a long-chain fatty acyl-CoA + AMP + diphosphate</text>
        <dbReference type="Rhea" id="RHEA:15421"/>
        <dbReference type="ChEBI" id="CHEBI:30616"/>
        <dbReference type="ChEBI" id="CHEBI:33019"/>
        <dbReference type="ChEBI" id="CHEBI:57287"/>
        <dbReference type="ChEBI" id="CHEBI:57560"/>
        <dbReference type="ChEBI" id="CHEBI:83139"/>
        <dbReference type="ChEBI" id="CHEBI:456215"/>
        <dbReference type="EC" id="6.2.1.3"/>
    </reaction>
    <physiologicalReaction direction="left-to-right" evidence="5">
        <dbReference type="Rhea" id="RHEA:15422"/>
    </physiologicalReaction>
</comment>
<dbReference type="PANTHER" id="PTHR43272:SF32">
    <property type="entry name" value="AMP-DEPENDENT SYNTHETASE_LIGASE DOMAIN-CONTAINING PROTEIN"/>
    <property type="match status" value="1"/>
</dbReference>
<evidence type="ECO:0000256" key="6">
    <source>
        <dbReference type="ARBA" id="ARBA00032875"/>
    </source>
</evidence>
<keyword evidence="9" id="KW-1185">Reference proteome</keyword>
<accession>A0A918N9G3</accession>
<keyword evidence="2 8" id="KW-0436">Ligase</keyword>
<protein>
    <recommendedName>
        <fullName evidence="6">Acyl-CoA synthetase</fullName>
    </recommendedName>
</protein>
<dbReference type="Pfam" id="PF23562">
    <property type="entry name" value="AMP-binding_C_3"/>
    <property type="match status" value="1"/>
</dbReference>
<reference evidence="8" key="2">
    <citation type="submission" date="2020-09" db="EMBL/GenBank/DDBJ databases">
        <authorList>
            <person name="Sun Q."/>
            <person name="Ohkuma M."/>
        </authorList>
    </citation>
    <scope>NUCLEOTIDE SEQUENCE</scope>
    <source>
        <strain evidence="8">JCM 4790</strain>
    </source>
</reference>
<dbReference type="CDD" id="cd05907">
    <property type="entry name" value="VL_LC_FACS_like"/>
    <property type="match status" value="1"/>
</dbReference>
<sequence>MREFSLPALYEVPADGNLTDIVRRNAAQHPDVAVIARKTGGTWTDVTATAFLAEVRAAAKGLIAAGVRPGDRVGLMSRTRYEWTLLDFAIWSAGGVTVPVYETSSPEQVQWILGDSGAVACVVETAAHAASVESVRDRLPALEHLWRIDGGGVAELERLGADVEDATVEERSSVAKADDPATIVYTSGTTGRPKGCVLTHRSFFAECGNIVERLRPLFRTGECSVLLFLPLAHVFGRLVQIAPMMAPIKLGLVPDIKNLTDELAAFRPTLILGVPRVFEKVYNGARAKAQADGKGRIFDRAADTAIAYSRALDTPSGPSLGLRLKHKLFDKLVYGKLRAVLGGRGEYAISGGAPLGERLGHFFRGIGFSVLEGYGLTESCAATAFNPWDRQKIGTVGQPLPGSVVRIADDGEVLLHGEHLFKEYWNNDGATAEALADGWFHTGDLGTLDEDGYLRITGRKKEIIVTAGGKNVAPAVIEDRIRAHALVAECMVVGDGRPFVGALVTLDEEFLARWCAEHGKPAGSTAATLREDADLLAAVQSAVDDGNAAVSKAESVRKFRVLSAQFTEESGHLTPSLKLKRNVVAKDYADEIEALYRG</sequence>
<evidence type="ECO:0000256" key="5">
    <source>
        <dbReference type="ARBA" id="ARBA00024484"/>
    </source>
</evidence>
<name>A0A918N9G3_9ACTN</name>
<evidence type="ECO:0000256" key="3">
    <source>
        <dbReference type="ARBA" id="ARBA00022832"/>
    </source>
</evidence>
<dbReference type="EMBL" id="BMVU01000001">
    <property type="protein sequence ID" value="GGX53541.1"/>
    <property type="molecule type" value="Genomic_DNA"/>
</dbReference>
<dbReference type="PANTHER" id="PTHR43272">
    <property type="entry name" value="LONG-CHAIN-FATTY-ACID--COA LIGASE"/>
    <property type="match status" value="1"/>
</dbReference>
<evidence type="ECO:0000256" key="1">
    <source>
        <dbReference type="ARBA" id="ARBA00006432"/>
    </source>
</evidence>
<evidence type="ECO:0000259" key="7">
    <source>
        <dbReference type="Pfam" id="PF00501"/>
    </source>
</evidence>
<evidence type="ECO:0000313" key="8">
    <source>
        <dbReference type="EMBL" id="GGX53541.1"/>
    </source>
</evidence>
<dbReference type="PROSITE" id="PS00455">
    <property type="entry name" value="AMP_BINDING"/>
    <property type="match status" value="1"/>
</dbReference>
<dbReference type="Pfam" id="PF00501">
    <property type="entry name" value="AMP-binding"/>
    <property type="match status" value="1"/>
</dbReference>
<comment type="similarity">
    <text evidence="1">Belongs to the ATP-dependent AMP-binding enzyme family.</text>
</comment>
<dbReference type="Gene3D" id="3.30.300.30">
    <property type="match status" value="1"/>
</dbReference>
<dbReference type="InterPro" id="IPR045851">
    <property type="entry name" value="AMP-bd_C_sf"/>
</dbReference>
<proteinExistence type="inferred from homology"/>
<dbReference type="AlphaFoldDB" id="A0A918N9G3"/>
<keyword evidence="4" id="KW-0443">Lipid metabolism</keyword>
<dbReference type="GO" id="GO:0016020">
    <property type="term" value="C:membrane"/>
    <property type="evidence" value="ECO:0007669"/>
    <property type="project" value="TreeGrafter"/>
</dbReference>
<organism evidence="8 9">
    <name type="scientific">Streptomyces minutiscleroticus</name>
    <dbReference type="NCBI Taxonomy" id="68238"/>
    <lineage>
        <taxon>Bacteria</taxon>
        <taxon>Bacillati</taxon>
        <taxon>Actinomycetota</taxon>
        <taxon>Actinomycetes</taxon>
        <taxon>Kitasatosporales</taxon>
        <taxon>Streptomycetaceae</taxon>
        <taxon>Streptomyces</taxon>
    </lineage>
</organism>